<feature type="coiled-coil region" evidence="4">
    <location>
        <begin position="183"/>
        <end position="210"/>
    </location>
</feature>
<dbReference type="Pfam" id="PF04500">
    <property type="entry name" value="FLYWCH"/>
    <property type="match status" value="1"/>
</dbReference>
<dbReference type="InterPro" id="IPR052887">
    <property type="entry name" value="FLYWCH-type_ZF"/>
</dbReference>
<dbReference type="GO" id="GO:0003700">
    <property type="term" value="F:DNA-binding transcription factor activity"/>
    <property type="evidence" value="ECO:0007669"/>
    <property type="project" value="TreeGrafter"/>
</dbReference>
<evidence type="ECO:0000256" key="5">
    <source>
        <dbReference type="SAM" id="MobiDB-lite"/>
    </source>
</evidence>
<dbReference type="GO" id="GO:0005634">
    <property type="term" value="C:nucleus"/>
    <property type="evidence" value="ECO:0007669"/>
    <property type="project" value="TreeGrafter"/>
</dbReference>
<sequence>MNNTLNNNDSAQPDHEEPIVDVETVSEEKPTETSSLELEPANASFDLNNTSVQSLLSSLGSNFDANTLISKMFGATQRRGSLLMSPIGLPKKTRLKVFANGFFMTFDKVSSCKTKHFWRCEFKNTCKARMHTDIHNKEIESFIHDHNHKKPTDEEVSLYGLDPTTIQRNHVYVVNHISDPTQRRKIRKQVAEQEAAAKRLEEHNQVEIQKQQTAATMAVVQSAYAQMVKTNLQSTSSLTQPSASPRPMLLAQLPFLKSEIASPQRLDYDFKPSTSKIHEIVENPIAQIPRHSETKAMSDDLLNHPTFQSNFEIAQKLRKIWKRKPRITPKCSETPTEYLEFYVSNKNESEDQLYVIVRIEQRNEEMFKDALEKFIVQKCLGRVVIGISSTINVVISETILKTWENGQFFLLDVSNPNCWQLKYVDELEM</sequence>
<evidence type="ECO:0000256" key="1">
    <source>
        <dbReference type="ARBA" id="ARBA00022723"/>
    </source>
</evidence>
<feature type="region of interest" description="Disordered" evidence="5">
    <location>
        <begin position="1"/>
        <end position="36"/>
    </location>
</feature>
<dbReference type="Proteomes" id="UP000095282">
    <property type="component" value="Unplaced"/>
</dbReference>
<dbReference type="PANTHER" id="PTHR37975:SF2">
    <property type="entry name" value="FLYWCH TRANSCRIPTION FACTOR 1"/>
    <property type="match status" value="1"/>
</dbReference>
<dbReference type="Gene3D" id="2.20.25.240">
    <property type="match status" value="1"/>
</dbReference>
<evidence type="ECO:0000259" key="6">
    <source>
        <dbReference type="Pfam" id="PF04500"/>
    </source>
</evidence>
<dbReference type="GO" id="GO:0045892">
    <property type="term" value="P:negative regulation of DNA-templated transcription"/>
    <property type="evidence" value="ECO:0007669"/>
    <property type="project" value="TreeGrafter"/>
</dbReference>
<keyword evidence="1" id="KW-0479">Metal-binding</keyword>
<feature type="domain" description="FLYWCH-type" evidence="6">
    <location>
        <begin position="91"/>
        <end position="148"/>
    </location>
</feature>
<keyword evidence="7" id="KW-1185">Reference proteome</keyword>
<evidence type="ECO:0000313" key="7">
    <source>
        <dbReference type="Proteomes" id="UP000095282"/>
    </source>
</evidence>
<reference evidence="8" key="1">
    <citation type="submission" date="2016-11" db="UniProtKB">
        <authorList>
            <consortium name="WormBaseParasite"/>
        </authorList>
    </citation>
    <scope>IDENTIFICATION</scope>
</reference>
<dbReference type="PANTHER" id="PTHR37975">
    <property type="entry name" value="FLYWCH ZINC FINGER TRANSCRIPTION FACTOR HOMOLOG"/>
    <property type="match status" value="1"/>
</dbReference>
<dbReference type="WBParaSite" id="Csp11.Scaffold628.g7124.t1">
    <property type="protein sequence ID" value="Csp11.Scaffold628.g7124.t1"/>
    <property type="gene ID" value="Csp11.Scaffold628.g7124"/>
</dbReference>
<name>A0A1I7TLK3_9PELO</name>
<dbReference type="InterPro" id="IPR007588">
    <property type="entry name" value="Znf_FLYWCH"/>
</dbReference>
<organism evidence="7 8">
    <name type="scientific">Caenorhabditis tropicalis</name>
    <dbReference type="NCBI Taxonomy" id="1561998"/>
    <lineage>
        <taxon>Eukaryota</taxon>
        <taxon>Metazoa</taxon>
        <taxon>Ecdysozoa</taxon>
        <taxon>Nematoda</taxon>
        <taxon>Chromadorea</taxon>
        <taxon>Rhabditida</taxon>
        <taxon>Rhabditina</taxon>
        <taxon>Rhabditomorpha</taxon>
        <taxon>Rhabditoidea</taxon>
        <taxon>Rhabditidae</taxon>
        <taxon>Peloderinae</taxon>
        <taxon>Caenorhabditis</taxon>
    </lineage>
</organism>
<dbReference type="GO" id="GO:0008270">
    <property type="term" value="F:zinc ion binding"/>
    <property type="evidence" value="ECO:0007669"/>
    <property type="project" value="UniProtKB-KW"/>
</dbReference>
<keyword evidence="2" id="KW-0863">Zinc-finger</keyword>
<dbReference type="AlphaFoldDB" id="A0A1I7TLK3"/>
<dbReference type="GO" id="GO:0043565">
    <property type="term" value="F:sequence-specific DNA binding"/>
    <property type="evidence" value="ECO:0007669"/>
    <property type="project" value="TreeGrafter"/>
</dbReference>
<keyword evidence="4" id="KW-0175">Coiled coil</keyword>
<evidence type="ECO:0000256" key="4">
    <source>
        <dbReference type="SAM" id="Coils"/>
    </source>
</evidence>
<keyword evidence="3" id="KW-0862">Zinc</keyword>
<evidence type="ECO:0000313" key="8">
    <source>
        <dbReference type="WBParaSite" id="Csp11.Scaffold628.g7124.t1"/>
    </source>
</evidence>
<proteinExistence type="predicted"/>
<feature type="compositionally biased region" description="Polar residues" evidence="5">
    <location>
        <begin position="1"/>
        <end position="11"/>
    </location>
</feature>
<dbReference type="eggNOG" id="ENOG502T0QV">
    <property type="taxonomic scope" value="Eukaryota"/>
</dbReference>
<evidence type="ECO:0000256" key="2">
    <source>
        <dbReference type="ARBA" id="ARBA00022771"/>
    </source>
</evidence>
<accession>A0A1I7TLK3</accession>
<dbReference type="STRING" id="1561998.A0A1I7TLK3"/>
<evidence type="ECO:0000256" key="3">
    <source>
        <dbReference type="ARBA" id="ARBA00022833"/>
    </source>
</evidence>
<protein>
    <submittedName>
        <fullName evidence="8">FLYWCH-type domain-containing protein</fullName>
    </submittedName>
</protein>